<feature type="repeat" description="ANK" evidence="5">
    <location>
        <begin position="194"/>
        <end position="226"/>
    </location>
</feature>
<feature type="domain" description="Death" evidence="6">
    <location>
        <begin position="1298"/>
        <end position="1353"/>
    </location>
</feature>
<evidence type="ECO:0000313" key="8">
    <source>
        <dbReference type="EnsemblMetazoa" id="XP_030844125"/>
    </source>
</evidence>
<dbReference type="PROSITE" id="PS50297">
    <property type="entry name" value="ANK_REP_REGION"/>
    <property type="match status" value="17"/>
</dbReference>
<feature type="repeat" description="ANK" evidence="5">
    <location>
        <begin position="681"/>
        <end position="713"/>
    </location>
</feature>
<dbReference type="PROSITE" id="PS50017">
    <property type="entry name" value="DEATH_DOMAIN"/>
    <property type="match status" value="1"/>
</dbReference>
<dbReference type="Pfam" id="PF13637">
    <property type="entry name" value="Ank_4"/>
    <property type="match status" value="2"/>
</dbReference>
<keyword evidence="4" id="KW-0206">Cytoskeleton</keyword>
<evidence type="ECO:0000256" key="4">
    <source>
        <dbReference type="ARBA" id="ARBA00023212"/>
    </source>
</evidence>
<dbReference type="GO" id="GO:0007165">
    <property type="term" value="P:signal transduction"/>
    <property type="evidence" value="ECO:0007669"/>
    <property type="project" value="InterPro"/>
</dbReference>
<dbReference type="OrthoDB" id="194358at2759"/>
<feature type="repeat" description="ANK" evidence="5">
    <location>
        <begin position="392"/>
        <end position="424"/>
    </location>
</feature>
<protein>
    <submittedName>
        <fullName evidence="8">Uncharacterized protein</fullName>
    </submittedName>
</protein>
<dbReference type="EnsemblMetazoa" id="XM_030988265">
    <property type="protein sequence ID" value="XP_030844125"/>
    <property type="gene ID" value="LOC105441554"/>
</dbReference>
<dbReference type="Gene3D" id="1.10.533.10">
    <property type="entry name" value="Death Domain, Fas"/>
    <property type="match status" value="1"/>
</dbReference>
<dbReference type="PRINTS" id="PR01415">
    <property type="entry name" value="ANKYRIN"/>
</dbReference>
<dbReference type="Gene3D" id="2.60.220.30">
    <property type="match status" value="1"/>
</dbReference>
<feature type="repeat" description="ANK" evidence="5">
    <location>
        <begin position="714"/>
        <end position="746"/>
    </location>
</feature>
<evidence type="ECO:0000256" key="5">
    <source>
        <dbReference type="PROSITE-ProRule" id="PRU00023"/>
    </source>
</evidence>
<feature type="repeat" description="ANK" evidence="5">
    <location>
        <begin position="747"/>
        <end position="779"/>
    </location>
</feature>
<keyword evidence="3 5" id="KW-0040">ANK repeat</keyword>
<dbReference type="PANTHER" id="PTHR24141:SF1">
    <property type="entry name" value="2-5A-DEPENDENT RIBONUCLEASE"/>
    <property type="match status" value="1"/>
</dbReference>
<feature type="repeat" description="ANK" evidence="5">
    <location>
        <begin position="647"/>
        <end position="679"/>
    </location>
</feature>
<feature type="repeat" description="ANK" evidence="5">
    <location>
        <begin position="128"/>
        <end position="160"/>
    </location>
</feature>
<dbReference type="InterPro" id="IPR036770">
    <property type="entry name" value="Ankyrin_rpt-contain_sf"/>
</dbReference>
<dbReference type="InterPro" id="IPR011029">
    <property type="entry name" value="DEATH-like_dom_sf"/>
</dbReference>
<name>A0A7M7P2C3_STRPU</name>
<dbReference type="RefSeq" id="XP_030844125.1">
    <property type="nucleotide sequence ID" value="XM_030988265.1"/>
</dbReference>
<dbReference type="GO" id="GO:0016020">
    <property type="term" value="C:membrane"/>
    <property type="evidence" value="ECO:0007669"/>
    <property type="project" value="UniProtKB-ARBA"/>
</dbReference>
<dbReference type="Pfam" id="PF00791">
    <property type="entry name" value="ZU5"/>
    <property type="match status" value="1"/>
</dbReference>
<dbReference type="Proteomes" id="UP000007110">
    <property type="component" value="Unassembled WGS sequence"/>
</dbReference>
<feature type="repeat" description="ANK" evidence="5">
    <location>
        <begin position="293"/>
        <end position="325"/>
    </location>
</feature>
<dbReference type="InterPro" id="IPR000488">
    <property type="entry name" value="Death_dom"/>
</dbReference>
<dbReference type="SUPFAM" id="SSF47986">
    <property type="entry name" value="DEATH domain"/>
    <property type="match status" value="1"/>
</dbReference>
<feature type="repeat" description="ANK" evidence="5">
    <location>
        <begin position="835"/>
        <end position="867"/>
    </location>
</feature>
<dbReference type="GO" id="GO:0005856">
    <property type="term" value="C:cytoskeleton"/>
    <property type="evidence" value="ECO:0007669"/>
    <property type="project" value="UniProtKB-SubCell"/>
</dbReference>
<accession>A0A7M7P2C3</accession>
<feature type="repeat" description="ANK" evidence="5">
    <location>
        <begin position="581"/>
        <end position="613"/>
    </location>
</feature>
<feature type="repeat" description="ANK" evidence="5">
    <location>
        <begin position="458"/>
        <end position="490"/>
    </location>
</feature>
<keyword evidence="4" id="KW-0963">Cytoplasm</keyword>
<feature type="repeat" description="ANK" evidence="5">
    <location>
        <begin position="227"/>
        <end position="259"/>
    </location>
</feature>
<evidence type="ECO:0000259" key="6">
    <source>
        <dbReference type="PROSITE" id="PS50017"/>
    </source>
</evidence>
<keyword evidence="9" id="KW-1185">Reference proteome</keyword>
<dbReference type="Pfam" id="PF00023">
    <property type="entry name" value="Ank"/>
    <property type="match status" value="2"/>
</dbReference>
<dbReference type="Gene3D" id="1.25.40.20">
    <property type="entry name" value="Ankyrin repeat-containing domain"/>
    <property type="match status" value="7"/>
</dbReference>
<dbReference type="InParanoid" id="A0A7M7P2C3"/>
<keyword evidence="2" id="KW-0677">Repeat</keyword>
<feature type="repeat" description="ANK" evidence="5">
    <location>
        <begin position="161"/>
        <end position="193"/>
    </location>
</feature>
<dbReference type="PROSITE" id="PS51145">
    <property type="entry name" value="ZU5"/>
    <property type="match status" value="1"/>
</dbReference>
<reference evidence="9" key="1">
    <citation type="submission" date="2015-02" db="EMBL/GenBank/DDBJ databases">
        <title>Genome sequencing for Strongylocentrotus purpuratus.</title>
        <authorList>
            <person name="Murali S."/>
            <person name="Liu Y."/>
            <person name="Vee V."/>
            <person name="English A."/>
            <person name="Wang M."/>
            <person name="Skinner E."/>
            <person name="Han Y."/>
            <person name="Muzny D.M."/>
            <person name="Worley K.C."/>
            <person name="Gibbs R.A."/>
        </authorList>
    </citation>
    <scope>NUCLEOTIDE SEQUENCE</scope>
</reference>
<sequence>MWKKFFKKSVSRKGNAKSLIHGDKKEGNEQDCRIGDLQSALSSAVQNGQLDLIQKPIGKGAEVNNSGNDASVNGHLDVVKELISQGAEVNEVEKDGWIALHLAAQNGHPDVTKYLISQGAQVNYIANDGLTPLHLAVLNGHPDVTKYLISQGAQVNNSKNDGFTLLNLAAQNGHPDVIKYLISQGAEVNNREIDGCTALHQASQYGHLDVVKELISQGAEVNEVEKDGWIALHLAAQNGHPDVTKYLISQGAEVNKGGNYGLTPLHIAAMNGHPDVTRYLIRLGADVDKACDRGWSALNLATAAGHVRVSSALLSQQAELTTSNMIHWTELHTFAETGDLDAIKDHVSQGAELDEAGSFGWTALHIAASNGHLGMTKYLLSQGADVNYSNDFGRCALHSASEKGNLDVVEYLISEGADMNKGNDLGVTALQFASESGHLDIVKSLISHGAEADNCDADGITALHYAICARKIDITKYLLSQGSKLNKRSVRDSVILKFDGQYGHYDVVRCMQSNVGRTDSRLVDSFTVFRGAPEGDLGRSKYQDGDEKKTVQGGMVMVLMSLISSDLDIQDILASQGSRTVELTSLQYAVEGGCLAVVRYLMSQGADVNESNNIDWSALHFGAQKGHLDIVDYLLGQGAEVAKGDIDDISPLHVAAFVGHCDVTEHLLRQGAEVNGATKEKGSTALHVGVQNGHLDITRCLLNHGAEIDATDNDGWTPLHIAAQNGHIDVMKCLLQQFADVSKVTKKGSSALHLSAANGHTDVTRCLLEHGAEFNLIKTGQTALPLAAEQDQVHGTSPDTWCAEEQKHPSFPNGHANTEGLTEDGKKVVGQHSEKGCTPVHLATQNGYTSIIETLVSHGADLNIQSIDGQTCLHEAIRRCGRKDSKVEATPPLQKISEEFYQNELSAKKALVFFLLDHGAKPDIKDNHGNLPVHYAKDEIIRQMIFSRSPAMDIIRAYRAGKTAPPVVNAVSVQVGYEGKELKLQHHGIAMSIPPGAVERNESCKVTLTLVRDLFSVDIQDDTPMAAYGIRCDPPNMVFHQPVKIMIPHSTIFINPEQVIPDIVSHIWDARKGLPRVSRTKSSDAPDKLPFCKVLERHLELHIDHCAEWWVLIPLEQQIIQLQFMCTPYVPDKIERGKEFDVHLHLNADIPGIEMEVQKEEKQSSYHNAHRSFPISIEAKSGDISVTCDGEGKMSNTKLLSLKDIHSQMRHSVLLSITPDEGDAEFLVIYVTISQAGRQGMSRSMAFVIRYTDDSTCQVSTEPSSFIRAVEELSGSDLPDIDVITIAQMMTVNQFYDLGVALGFTIQQLDVIEYRRFRDRQQAIYDMLVTWRKRQASGRDAKDTLLSLMKSLDTPAEQTEIPGQLNGTCSCINRSAVISYNSRYPK</sequence>
<evidence type="ECO:0000256" key="1">
    <source>
        <dbReference type="ARBA" id="ARBA00004245"/>
    </source>
</evidence>
<dbReference type="PANTHER" id="PTHR24141">
    <property type="entry name" value="2-5A-DEPENDENT RIBONUCLEASE"/>
    <property type="match status" value="1"/>
</dbReference>
<dbReference type="InterPro" id="IPR000906">
    <property type="entry name" value="ZU5_dom"/>
</dbReference>
<dbReference type="GeneID" id="105441554"/>
<evidence type="ECO:0000259" key="7">
    <source>
        <dbReference type="PROSITE" id="PS51145"/>
    </source>
</evidence>
<feature type="repeat" description="ANK" evidence="5">
    <location>
        <begin position="260"/>
        <end position="292"/>
    </location>
</feature>
<dbReference type="SUPFAM" id="SSF48403">
    <property type="entry name" value="Ankyrin repeat"/>
    <property type="match status" value="3"/>
</dbReference>
<dbReference type="InterPro" id="IPR002110">
    <property type="entry name" value="Ankyrin_rpt"/>
</dbReference>
<proteinExistence type="predicted"/>
<feature type="repeat" description="ANK" evidence="5">
    <location>
        <begin position="359"/>
        <end position="391"/>
    </location>
</feature>
<organism evidence="8 9">
    <name type="scientific">Strongylocentrotus purpuratus</name>
    <name type="common">Purple sea urchin</name>
    <dbReference type="NCBI Taxonomy" id="7668"/>
    <lineage>
        <taxon>Eukaryota</taxon>
        <taxon>Metazoa</taxon>
        <taxon>Echinodermata</taxon>
        <taxon>Eleutherozoa</taxon>
        <taxon>Echinozoa</taxon>
        <taxon>Echinoidea</taxon>
        <taxon>Euechinoidea</taxon>
        <taxon>Echinacea</taxon>
        <taxon>Camarodonta</taxon>
        <taxon>Echinidea</taxon>
        <taxon>Strongylocentrotidae</taxon>
        <taxon>Strongylocentrotus</taxon>
    </lineage>
</organism>
<dbReference type="KEGG" id="spu:105441554"/>
<dbReference type="Pfam" id="PF12796">
    <property type="entry name" value="Ank_2"/>
    <property type="match status" value="5"/>
</dbReference>
<dbReference type="PROSITE" id="PS50088">
    <property type="entry name" value="ANK_REPEAT"/>
    <property type="match status" value="18"/>
</dbReference>
<evidence type="ECO:0000256" key="3">
    <source>
        <dbReference type="ARBA" id="ARBA00023043"/>
    </source>
</evidence>
<feature type="domain" description="ZU5" evidence="7">
    <location>
        <begin position="969"/>
        <end position="1115"/>
    </location>
</feature>
<feature type="repeat" description="ANK" evidence="5">
    <location>
        <begin position="95"/>
        <end position="127"/>
    </location>
</feature>
<reference evidence="8" key="2">
    <citation type="submission" date="2021-01" db="UniProtKB">
        <authorList>
            <consortium name="EnsemblMetazoa"/>
        </authorList>
    </citation>
    <scope>IDENTIFICATION</scope>
</reference>
<comment type="subcellular location">
    <subcellularLocation>
        <location evidence="1">Cytoplasm</location>
        <location evidence="1">Cytoskeleton</location>
    </subcellularLocation>
</comment>
<feature type="repeat" description="ANK" evidence="5">
    <location>
        <begin position="425"/>
        <end position="457"/>
    </location>
</feature>
<feature type="repeat" description="ANK" evidence="5">
    <location>
        <begin position="614"/>
        <end position="646"/>
    </location>
</feature>
<dbReference type="SMART" id="SM00248">
    <property type="entry name" value="ANK"/>
    <property type="match status" value="22"/>
</dbReference>
<evidence type="ECO:0000256" key="2">
    <source>
        <dbReference type="ARBA" id="ARBA00022737"/>
    </source>
</evidence>
<evidence type="ECO:0000313" key="9">
    <source>
        <dbReference type="Proteomes" id="UP000007110"/>
    </source>
</evidence>